<keyword evidence="2" id="KW-1185">Reference proteome</keyword>
<comment type="caution">
    <text evidence="1">The sequence shown here is derived from an EMBL/GenBank/DDBJ whole genome shotgun (WGS) entry which is preliminary data.</text>
</comment>
<evidence type="ECO:0000313" key="2">
    <source>
        <dbReference type="Proteomes" id="UP000062788"/>
    </source>
</evidence>
<dbReference type="AlphaFoldDB" id="A0A103DXC9"/>
<name>A0A103DXC9_9BURK</name>
<organism evidence="1 2">
    <name type="scientific">Burkholderia singularis</name>
    <dbReference type="NCBI Taxonomy" id="1503053"/>
    <lineage>
        <taxon>Bacteria</taxon>
        <taxon>Pseudomonadati</taxon>
        <taxon>Pseudomonadota</taxon>
        <taxon>Betaproteobacteria</taxon>
        <taxon>Burkholderiales</taxon>
        <taxon>Burkholderiaceae</taxon>
        <taxon>Burkholderia</taxon>
        <taxon>pseudomallei group</taxon>
    </lineage>
</organism>
<protein>
    <submittedName>
        <fullName evidence="1">Uncharacterized protein</fullName>
    </submittedName>
</protein>
<accession>A0A103DXC9</accession>
<reference evidence="1 2" key="1">
    <citation type="submission" date="2015-11" db="EMBL/GenBank/DDBJ databases">
        <title>Expanding the genomic diversity of Burkholderia species for the development of highly accurate diagnostics.</title>
        <authorList>
            <person name="Sahl J."/>
            <person name="Keim P."/>
            <person name="Wagner D."/>
        </authorList>
    </citation>
    <scope>NUCLEOTIDE SEQUENCE [LARGE SCALE GENOMIC DNA]</scope>
    <source>
        <strain evidence="1 2">TSV85</strain>
    </source>
</reference>
<dbReference type="EMBL" id="LOWA01000054">
    <property type="protein sequence ID" value="KVE24480.1"/>
    <property type="molecule type" value="Genomic_DNA"/>
</dbReference>
<gene>
    <name evidence="1" type="ORF">WS67_20440</name>
</gene>
<sequence>MGDAGRTAQPVCVARLLVLGRTAFLTDIARQAPGAIRHANVQHDSLMSVEVAGQEIKIMYERQRFFGIMQQPLYQWTMQVCFDGLELSPNENSDEKN</sequence>
<evidence type="ECO:0000313" key="1">
    <source>
        <dbReference type="EMBL" id="KVE24480.1"/>
    </source>
</evidence>
<dbReference type="Proteomes" id="UP000062788">
    <property type="component" value="Unassembled WGS sequence"/>
</dbReference>
<proteinExistence type="predicted"/>